<evidence type="ECO:0000256" key="1">
    <source>
        <dbReference type="SAM" id="MobiDB-lite"/>
    </source>
</evidence>
<keyword evidence="3" id="KW-0645">Protease</keyword>
<keyword evidence="3" id="KW-0378">Hydrolase</keyword>
<keyword evidence="4" id="KW-1185">Reference proteome</keyword>
<name>A0ABX0XND3_9SPHN</name>
<organism evidence="3 4">
    <name type="scientific">Sphingomonas jejuensis</name>
    <dbReference type="NCBI Taxonomy" id="904715"/>
    <lineage>
        <taxon>Bacteria</taxon>
        <taxon>Pseudomonadati</taxon>
        <taxon>Pseudomonadota</taxon>
        <taxon>Alphaproteobacteria</taxon>
        <taxon>Sphingomonadales</taxon>
        <taxon>Sphingomonadaceae</taxon>
        <taxon>Sphingomonas</taxon>
    </lineage>
</organism>
<feature type="region of interest" description="Disordered" evidence="1">
    <location>
        <begin position="234"/>
        <end position="291"/>
    </location>
</feature>
<gene>
    <name evidence="3" type="ORF">GGR88_002402</name>
</gene>
<dbReference type="InterPro" id="IPR011042">
    <property type="entry name" value="6-blade_b-propeller_TolB-like"/>
</dbReference>
<dbReference type="Pfam" id="PF07676">
    <property type="entry name" value="PD40"/>
    <property type="match status" value="1"/>
</dbReference>
<keyword evidence="3" id="KW-0031">Aminopeptidase</keyword>
<proteinExistence type="predicted"/>
<feature type="signal peptide" evidence="2">
    <location>
        <begin position="1"/>
        <end position="19"/>
    </location>
</feature>
<reference evidence="3 4" key="1">
    <citation type="submission" date="2020-03" db="EMBL/GenBank/DDBJ databases">
        <title>Genomic Encyclopedia of Type Strains, Phase IV (KMG-IV): sequencing the most valuable type-strain genomes for metagenomic binning, comparative biology and taxonomic classification.</title>
        <authorList>
            <person name="Goeker M."/>
        </authorList>
    </citation>
    <scope>NUCLEOTIDE SEQUENCE [LARGE SCALE GENOMIC DNA]</scope>
    <source>
        <strain evidence="3 4">DSM 27651</strain>
    </source>
</reference>
<dbReference type="GO" id="GO:0004177">
    <property type="term" value="F:aminopeptidase activity"/>
    <property type="evidence" value="ECO:0007669"/>
    <property type="project" value="UniProtKB-KW"/>
</dbReference>
<dbReference type="Proteomes" id="UP000734218">
    <property type="component" value="Unassembled WGS sequence"/>
</dbReference>
<evidence type="ECO:0000256" key="2">
    <source>
        <dbReference type="SAM" id="SignalP"/>
    </source>
</evidence>
<dbReference type="Gene3D" id="2.120.10.30">
    <property type="entry name" value="TolB, C-terminal domain"/>
    <property type="match status" value="1"/>
</dbReference>
<dbReference type="SUPFAM" id="SSF82171">
    <property type="entry name" value="DPP6 N-terminal domain-like"/>
    <property type="match status" value="1"/>
</dbReference>
<dbReference type="InterPro" id="IPR011659">
    <property type="entry name" value="WD40"/>
</dbReference>
<keyword evidence="2" id="KW-0732">Signal</keyword>
<evidence type="ECO:0000313" key="4">
    <source>
        <dbReference type="Proteomes" id="UP000734218"/>
    </source>
</evidence>
<sequence length="291" mass="30823">MRVAGSFGMLVLLTGAAWAQAPQGSAPAPAPAAASAAAAVVPRPAALVSDGVPEVPQALATATRPYMEFRTAGFSGWDRNDRSMLIATRFGDTAQLHKVRAPGADRRQISFEAEPIAGGSYARRTGDVLVVAMDVGGSEFDQLYTLKDGRLTLLTDGQSRNNLNAWTQDGRQVAFTSNKRNGTDSDIYMMDPRDPSTTRLVAEVSGGGWGVADFSPDGRTAIVGEYKSLPGRASMRSMSPVAGCGRSHPTRRSPGAGRAMRPTARCGRSATRDRTSSGWARWTWPPVASPP</sequence>
<feature type="chain" id="PRO_5047544023" evidence="2">
    <location>
        <begin position="20"/>
        <end position="291"/>
    </location>
</feature>
<comment type="caution">
    <text evidence="3">The sequence shown here is derived from an EMBL/GenBank/DDBJ whole genome shotgun (WGS) entry which is preliminary data.</text>
</comment>
<dbReference type="EMBL" id="JAATJE010000002">
    <property type="protein sequence ID" value="NJC34888.1"/>
    <property type="molecule type" value="Genomic_DNA"/>
</dbReference>
<evidence type="ECO:0000313" key="3">
    <source>
        <dbReference type="EMBL" id="NJC34888.1"/>
    </source>
</evidence>
<protein>
    <submittedName>
        <fullName evidence="3">Dipeptidyl aminopeptidase/acylaminoacyl peptidase</fullName>
    </submittedName>
</protein>
<accession>A0ABX0XND3</accession>